<proteinExistence type="predicted"/>
<name>A0A1Y2B1N4_9FUNG</name>
<sequence length="383" mass="41088">MSSTNRSHCGCSPFFRLWLHSVGGIGGWMASKFKRHLKLKKAKCRKARHPTSTRNNSPRNNQQTNEPMSSLQRTSSHCHQRKPSKPLMRLNTKSSANLGTVSTTSTSELTSPEQSRLPRSTSLASPGPSARSPSPALLSSASSVGSTIHYRKLSGALLTPPPSSSTTTTDGVRKLSMANQPTCAPPPLVMRSVSHAVSQRRPSLPHSSFPSLARVLASYQLPALTAGFLSRGQANYFAVLQTSSAEIPALVFYSATRAQSLLGLIDATAQQGPAFGPHSLPKLMLENEILIEVEVASGACATSEEAIAEARRKSSTFQSTAPQASLRITRDSVAHVAEHGIFVLQVSGINDVAGHEEIWSLQLASGDSMMDWLKSIRELIASL</sequence>
<keyword evidence="3" id="KW-1185">Reference proteome</keyword>
<protein>
    <submittedName>
        <fullName evidence="2">Uncharacterized protein</fullName>
    </submittedName>
</protein>
<accession>A0A1Y2B1N4</accession>
<reference evidence="2 3" key="1">
    <citation type="submission" date="2016-07" db="EMBL/GenBank/DDBJ databases">
        <title>Pervasive Adenine N6-methylation of Active Genes in Fungi.</title>
        <authorList>
            <consortium name="DOE Joint Genome Institute"/>
            <person name="Mondo S.J."/>
            <person name="Dannebaum R.O."/>
            <person name="Kuo R.C."/>
            <person name="Labutti K."/>
            <person name="Haridas S."/>
            <person name="Kuo A."/>
            <person name="Salamov A."/>
            <person name="Ahrendt S.R."/>
            <person name="Lipzen A."/>
            <person name="Sullivan W."/>
            <person name="Andreopoulos W.B."/>
            <person name="Clum A."/>
            <person name="Lindquist E."/>
            <person name="Daum C."/>
            <person name="Ramamoorthy G.K."/>
            <person name="Gryganskyi A."/>
            <person name="Culley D."/>
            <person name="Magnuson J.K."/>
            <person name="James T.Y."/>
            <person name="O'Malley M.A."/>
            <person name="Stajich J.E."/>
            <person name="Spatafora J.W."/>
            <person name="Visel A."/>
            <person name="Grigoriev I.V."/>
        </authorList>
    </citation>
    <scope>NUCLEOTIDE SEQUENCE [LARGE SCALE GENOMIC DNA]</scope>
    <source>
        <strain evidence="2 3">JEL800</strain>
    </source>
</reference>
<evidence type="ECO:0000313" key="3">
    <source>
        <dbReference type="Proteomes" id="UP000193642"/>
    </source>
</evidence>
<feature type="compositionally biased region" description="Low complexity" evidence="1">
    <location>
        <begin position="122"/>
        <end position="140"/>
    </location>
</feature>
<feature type="compositionally biased region" description="Low complexity" evidence="1">
    <location>
        <begin position="100"/>
        <end position="115"/>
    </location>
</feature>
<feature type="compositionally biased region" description="Basic residues" evidence="1">
    <location>
        <begin position="39"/>
        <end position="51"/>
    </location>
</feature>
<dbReference type="EMBL" id="MCGO01000098">
    <property type="protein sequence ID" value="ORY27985.1"/>
    <property type="molecule type" value="Genomic_DNA"/>
</dbReference>
<feature type="region of interest" description="Disordered" evidence="1">
    <location>
        <begin position="39"/>
        <end position="140"/>
    </location>
</feature>
<dbReference type="AlphaFoldDB" id="A0A1Y2B1N4"/>
<feature type="compositionally biased region" description="Polar residues" evidence="1">
    <location>
        <begin position="52"/>
        <end position="75"/>
    </location>
</feature>
<evidence type="ECO:0000313" key="2">
    <source>
        <dbReference type="EMBL" id="ORY27985.1"/>
    </source>
</evidence>
<comment type="caution">
    <text evidence="2">The sequence shown here is derived from an EMBL/GenBank/DDBJ whole genome shotgun (WGS) entry which is preliminary data.</text>
</comment>
<gene>
    <name evidence="2" type="ORF">BCR33DRAFT_600735</name>
</gene>
<evidence type="ECO:0000256" key="1">
    <source>
        <dbReference type="SAM" id="MobiDB-lite"/>
    </source>
</evidence>
<dbReference type="OrthoDB" id="2168105at2759"/>
<dbReference type="Proteomes" id="UP000193642">
    <property type="component" value="Unassembled WGS sequence"/>
</dbReference>
<organism evidence="2 3">
    <name type="scientific">Rhizoclosmatium globosum</name>
    <dbReference type="NCBI Taxonomy" id="329046"/>
    <lineage>
        <taxon>Eukaryota</taxon>
        <taxon>Fungi</taxon>
        <taxon>Fungi incertae sedis</taxon>
        <taxon>Chytridiomycota</taxon>
        <taxon>Chytridiomycota incertae sedis</taxon>
        <taxon>Chytridiomycetes</taxon>
        <taxon>Chytridiales</taxon>
        <taxon>Chytriomycetaceae</taxon>
        <taxon>Rhizoclosmatium</taxon>
    </lineage>
</organism>